<evidence type="ECO:0000313" key="2">
    <source>
        <dbReference type="EMBL" id="MDM7856440.1"/>
    </source>
</evidence>
<name>A0ABT7SJT1_9CELL</name>
<keyword evidence="1" id="KW-0812">Transmembrane</keyword>
<dbReference type="RefSeq" id="WP_289456612.1">
    <property type="nucleotide sequence ID" value="NZ_JAUCGQ010000003.1"/>
</dbReference>
<keyword evidence="1" id="KW-1133">Transmembrane helix</keyword>
<evidence type="ECO:0000256" key="1">
    <source>
        <dbReference type="SAM" id="Phobius"/>
    </source>
</evidence>
<evidence type="ECO:0000313" key="3">
    <source>
        <dbReference type="Proteomes" id="UP001529338"/>
    </source>
</evidence>
<gene>
    <name evidence="2" type="ORF">QRT04_15995</name>
</gene>
<evidence type="ECO:0008006" key="4">
    <source>
        <dbReference type="Google" id="ProtNLM"/>
    </source>
</evidence>
<feature type="transmembrane region" description="Helical" evidence="1">
    <location>
        <begin position="15"/>
        <end position="38"/>
    </location>
</feature>
<organism evidence="2 3">
    <name type="scientific">Cellulomonas alba</name>
    <dbReference type="NCBI Taxonomy" id="3053467"/>
    <lineage>
        <taxon>Bacteria</taxon>
        <taxon>Bacillati</taxon>
        <taxon>Actinomycetota</taxon>
        <taxon>Actinomycetes</taxon>
        <taxon>Micrococcales</taxon>
        <taxon>Cellulomonadaceae</taxon>
        <taxon>Cellulomonas</taxon>
    </lineage>
</organism>
<protein>
    <recommendedName>
        <fullName evidence="4">DUF732 domain-containing protein</fullName>
    </recommendedName>
</protein>
<accession>A0ABT7SJT1</accession>
<keyword evidence="1" id="KW-0472">Membrane</keyword>
<sequence>MSTVNEQQPVRSRTWIYVTAIVVLVGLVVVGLATFSAAKESQAASDKADQLIAALAATGARTPQKDQVVRVLGDDGGATCQDPTSALAKGTLFSQMMNGAAGPGMRPLIADNRVVRGQLLIITIYCPDELARFQDFVDGLKLADTVRS</sequence>
<dbReference type="Proteomes" id="UP001529338">
    <property type="component" value="Unassembled WGS sequence"/>
</dbReference>
<keyword evidence="3" id="KW-1185">Reference proteome</keyword>
<dbReference type="EMBL" id="JAUCGQ010000003">
    <property type="protein sequence ID" value="MDM7856440.1"/>
    <property type="molecule type" value="Genomic_DNA"/>
</dbReference>
<proteinExistence type="predicted"/>
<comment type="caution">
    <text evidence="2">The sequence shown here is derived from an EMBL/GenBank/DDBJ whole genome shotgun (WGS) entry which is preliminary data.</text>
</comment>
<reference evidence="2 3" key="1">
    <citation type="submission" date="2023-06" db="EMBL/GenBank/DDBJ databases">
        <title>Cellulomonas sp. MW4 Whole genome sequence.</title>
        <authorList>
            <person name="Park S."/>
        </authorList>
    </citation>
    <scope>NUCLEOTIDE SEQUENCE [LARGE SCALE GENOMIC DNA]</scope>
    <source>
        <strain evidence="2 3">MW4</strain>
    </source>
</reference>